<evidence type="ECO:0000313" key="2">
    <source>
        <dbReference type="Proteomes" id="UP000067206"/>
    </source>
</evidence>
<dbReference type="Proteomes" id="UP000067206">
    <property type="component" value="Chromosome"/>
</dbReference>
<evidence type="ECO:0000313" key="1">
    <source>
        <dbReference type="EMBL" id="ALE09246.1"/>
    </source>
</evidence>
<dbReference type="PATRIC" id="fig|1682.24.peg.1182"/>
<dbReference type="RefSeq" id="WP_123772240.1">
    <property type="nucleotide sequence ID" value="NZ_CABHMO010000001.1"/>
</dbReference>
<accession>A0A0M4LH11</accession>
<organism evidence="1 2">
    <name type="scientific">Bifidobacterium longum subsp. infantis</name>
    <dbReference type="NCBI Taxonomy" id="1682"/>
    <lineage>
        <taxon>Bacteria</taxon>
        <taxon>Bacillati</taxon>
        <taxon>Actinomycetota</taxon>
        <taxon>Actinomycetes</taxon>
        <taxon>Bifidobacteriales</taxon>
        <taxon>Bifidobacteriaceae</taxon>
        <taxon>Bifidobacterium</taxon>
    </lineage>
</organism>
<name>A0A0M4LH11_BIFLI</name>
<gene>
    <name evidence="1" type="ORF">RY67_1216</name>
</gene>
<dbReference type="EMBL" id="CP010411">
    <property type="protein sequence ID" value="ALE09246.1"/>
    <property type="molecule type" value="Genomic_DNA"/>
</dbReference>
<dbReference type="AlphaFoldDB" id="A0A0M4LH11"/>
<protein>
    <submittedName>
        <fullName evidence="1">Uncharacterized protein</fullName>
    </submittedName>
</protein>
<sequence length="42" mass="4620">MKQYIAPTVETIASFREATNGLWFGKYVDIGGAKAPFPWGSN</sequence>
<reference evidence="1 2" key="1">
    <citation type="submission" date="2014-12" db="EMBL/GenBank/DDBJ databases">
        <title>Complete genome sequence of Bifidobacterium longum subsp. infantis BT1.</title>
        <authorList>
            <person name="Kim J.F."/>
            <person name="Kwak M.-J."/>
        </authorList>
    </citation>
    <scope>NUCLEOTIDE SEQUENCE [LARGE SCALE GENOMIC DNA]</scope>
    <source>
        <strain evidence="1 2">BT1</strain>
    </source>
</reference>
<proteinExistence type="predicted"/>